<accession>A0ABV9TQK2</accession>
<name>A0ABV9TQK2_9MICC</name>
<dbReference type="RefSeq" id="WP_277551285.1">
    <property type="nucleotide sequence ID" value="NZ_JARAMH010000008.1"/>
</dbReference>
<protein>
    <submittedName>
        <fullName evidence="1">Uncharacterized protein</fullName>
    </submittedName>
</protein>
<reference evidence="2" key="1">
    <citation type="journal article" date="2019" name="Int. J. Syst. Evol. Microbiol.">
        <title>The Global Catalogue of Microorganisms (GCM) 10K type strain sequencing project: providing services to taxonomists for standard genome sequencing and annotation.</title>
        <authorList>
            <consortium name="The Broad Institute Genomics Platform"/>
            <consortium name="The Broad Institute Genome Sequencing Center for Infectious Disease"/>
            <person name="Wu L."/>
            <person name="Ma J."/>
        </authorList>
    </citation>
    <scope>NUCLEOTIDE SEQUENCE [LARGE SCALE GENOMIC DNA]</scope>
    <source>
        <strain evidence="2">CGMCC 4.6946</strain>
    </source>
</reference>
<gene>
    <name evidence="1" type="ORF">ACFPCS_16175</name>
</gene>
<dbReference type="Proteomes" id="UP001595797">
    <property type="component" value="Unassembled WGS sequence"/>
</dbReference>
<proteinExistence type="predicted"/>
<keyword evidence="2" id="KW-1185">Reference proteome</keyword>
<organism evidence="1 2">
    <name type="scientific">Kocuria oceani</name>
    <dbReference type="NCBI Taxonomy" id="988827"/>
    <lineage>
        <taxon>Bacteria</taxon>
        <taxon>Bacillati</taxon>
        <taxon>Actinomycetota</taxon>
        <taxon>Actinomycetes</taxon>
        <taxon>Micrococcales</taxon>
        <taxon>Micrococcaceae</taxon>
        <taxon>Kocuria</taxon>
    </lineage>
</organism>
<dbReference type="EMBL" id="JBHSIW010000024">
    <property type="protein sequence ID" value="MFC4905107.1"/>
    <property type="molecule type" value="Genomic_DNA"/>
</dbReference>
<comment type="caution">
    <text evidence="1">The sequence shown here is derived from an EMBL/GenBank/DDBJ whole genome shotgun (WGS) entry which is preliminary data.</text>
</comment>
<sequence>MKATSAAGQIRLHRRIACLALDTATPELAGKRSGQLLHVMRSPVPCSAPLRVPQRGM</sequence>
<evidence type="ECO:0000313" key="2">
    <source>
        <dbReference type="Proteomes" id="UP001595797"/>
    </source>
</evidence>
<evidence type="ECO:0000313" key="1">
    <source>
        <dbReference type="EMBL" id="MFC4905107.1"/>
    </source>
</evidence>